<dbReference type="EMBL" id="BMFD01000004">
    <property type="protein sequence ID" value="GGC37861.1"/>
    <property type="molecule type" value="Genomic_DNA"/>
</dbReference>
<organism evidence="1 2">
    <name type="scientific">Belliella aquatica</name>
    <dbReference type="NCBI Taxonomy" id="1323734"/>
    <lineage>
        <taxon>Bacteria</taxon>
        <taxon>Pseudomonadati</taxon>
        <taxon>Bacteroidota</taxon>
        <taxon>Cytophagia</taxon>
        <taxon>Cytophagales</taxon>
        <taxon>Cyclobacteriaceae</taxon>
        <taxon>Belliella</taxon>
    </lineage>
</organism>
<comment type="caution">
    <text evidence="1">The sequence shown here is derived from an EMBL/GenBank/DDBJ whole genome shotgun (WGS) entry which is preliminary data.</text>
</comment>
<dbReference type="RefSeq" id="WP_188441522.1">
    <property type="nucleotide sequence ID" value="NZ_BMFD01000004.1"/>
</dbReference>
<proteinExistence type="predicted"/>
<evidence type="ECO:0000313" key="2">
    <source>
        <dbReference type="Proteomes" id="UP000635885"/>
    </source>
</evidence>
<dbReference type="Proteomes" id="UP000635885">
    <property type="component" value="Unassembled WGS sequence"/>
</dbReference>
<gene>
    <name evidence="1" type="ORF">GCM10010993_15950</name>
</gene>
<evidence type="ECO:0000313" key="1">
    <source>
        <dbReference type="EMBL" id="GGC37861.1"/>
    </source>
</evidence>
<name>A0ABQ1MBA6_9BACT</name>
<sequence length="423" mass="49437">MNQLRLLVFFIIGMGTLLSSSGSVFGNTYRMKSCSLTDIDTLFTQVFQNESDFDWYIGEELQLFNSNETLAKIEDAERDSLYQLFNEKKQISIDKKDLWKFLGFTIEDPDLQQIISQSVDILPKSKIQTFDFEINAGDRVFFNYSSIVNKGSAIQIEILLNKVSIEKSMSVKKGKKIELDFIAKQAGKVEVIIKSFSILRHEGFLDIQVKAKKENILLQQIQQPITQLKLVNTMVFDTLFETVLDEDIRLTHKLNIVETASFEKEILFNKDKELIGFSIFFFPSEQKEKLRFERKEIWREDPFQDFSIKELTGRSFTYLPEFSFPELDIWITNQEKEKVWLNGQSLIKEDDWEPSQNSKRNYAMFSPSNIGDDRKIYLKMTNKSTLYDFNLSIRILALFRQRFSVLQEVEVKSSVEKILLSLI</sequence>
<accession>A0ABQ1MBA6</accession>
<protein>
    <submittedName>
        <fullName evidence="1">Uncharacterized protein</fullName>
    </submittedName>
</protein>
<reference evidence="2" key="1">
    <citation type="journal article" date="2019" name="Int. J. Syst. Evol. Microbiol.">
        <title>The Global Catalogue of Microorganisms (GCM) 10K type strain sequencing project: providing services to taxonomists for standard genome sequencing and annotation.</title>
        <authorList>
            <consortium name="The Broad Institute Genomics Platform"/>
            <consortium name="The Broad Institute Genome Sequencing Center for Infectious Disease"/>
            <person name="Wu L."/>
            <person name="Ma J."/>
        </authorList>
    </citation>
    <scope>NUCLEOTIDE SEQUENCE [LARGE SCALE GENOMIC DNA]</scope>
    <source>
        <strain evidence="2">CGMCC 1.12479</strain>
    </source>
</reference>
<keyword evidence="2" id="KW-1185">Reference proteome</keyword>